<dbReference type="AlphaFoldDB" id="A0A1S8AYG5"/>
<name>A0A1S8AYG5_9EURY</name>
<keyword evidence="1" id="KW-0067">ATP-binding</keyword>
<comment type="caution">
    <text evidence="4">The sequence shown here is derived from an EMBL/GenBank/DDBJ whole genome shotgun (WGS) entry which is preliminary data.</text>
</comment>
<evidence type="ECO:0000256" key="1">
    <source>
        <dbReference type="PROSITE-ProRule" id="PRU00409"/>
    </source>
</evidence>
<organism evidence="4 5">
    <name type="scientific">Natrinema saccharevitans</name>
    <dbReference type="NCBI Taxonomy" id="301967"/>
    <lineage>
        <taxon>Archaea</taxon>
        <taxon>Methanobacteriati</taxon>
        <taxon>Methanobacteriota</taxon>
        <taxon>Stenosarchaea group</taxon>
        <taxon>Halobacteria</taxon>
        <taxon>Halobacteriales</taxon>
        <taxon>Natrialbaceae</taxon>
        <taxon>Natrinema</taxon>
    </lineage>
</organism>
<protein>
    <submittedName>
        <fullName evidence="4">Carboxylate--amine ligase</fullName>
    </submittedName>
</protein>
<dbReference type="Gene3D" id="3.30.470.20">
    <property type="entry name" value="ATP-grasp fold, B domain"/>
    <property type="match status" value="1"/>
</dbReference>
<evidence type="ECO:0000313" key="5">
    <source>
        <dbReference type="Proteomes" id="UP000189370"/>
    </source>
</evidence>
<dbReference type="GO" id="GO:0046872">
    <property type="term" value="F:metal ion binding"/>
    <property type="evidence" value="ECO:0007669"/>
    <property type="project" value="InterPro"/>
</dbReference>
<keyword evidence="1" id="KW-0547">Nucleotide-binding</keyword>
<dbReference type="Gene3D" id="3.40.50.20">
    <property type="match status" value="1"/>
</dbReference>
<dbReference type="PROSITE" id="PS51257">
    <property type="entry name" value="PROKAR_LIPOPROTEIN"/>
    <property type="match status" value="1"/>
</dbReference>
<dbReference type="InterPro" id="IPR011761">
    <property type="entry name" value="ATP-grasp"/>
</dbReference>
<accession>A0A1S8AYG5</accession>
<evidence type="ECO:0000256" key="2">
    <source>
        <dbReference type="SAM" id="MobiDB-lite"/>
    </source>
</evidence>
<feature type="compositionally biased region" description="Polar residues" evidence="2">
    <location>
        <begin position="438"/>
        <end position="449"/>
    </location>
</feature>
<feature type="domain" description="ATP-grasp" evidence="3">
    <location>
        <begin position="125"/>
        <end position="314"/>
    </location>
</feature>
<dbReference type="GO" id="GO:0005524">
    <property type="term" value="F:ATP binding"/>
    <property type="evidence" value="ECO:0007669"/>
    <property type="project" value="UniProtKB-UniRule"/>
</dbReference>
<gene>
    <name evidence="4" type="ORF">A6E15_13280</name>
</gene>
<dbReference type="OrthoDB" id="11959at2157"/>
<feature type="region of interest" description="Disordered" evidence="2">
    <location>
        <begin position="401"/>
        <end position="449"/>
    </location>
</feature>
<sequence length="449" mass="49126">MQRHREDAGVLVPGIAAPSTVACLRSLRPRGVRTVVGSESRSTPAATSAYRDEFVGLPDPESGLTAYGDALRSLAERADIETIVPVREEDVYVLANRRDEFATDVATPWPTFETLRRVQDRVELFAAADAAGVAAPETALLDEWDDWDRETIVKPRYTVAAPAYLGSSAAHATVGSTEYQPPRTEPDREAEIATRGHVPLVQERIPDSREYGFFALYDRGDPVATFQHCQRRGWKYCGGPSAYRESVHIPELEDAGRALLDELEWHGLAMVEFLRDPADGEFKLMEVNPRFWSSLPFSVRAGADFPYYYWQLATGEPITSESTYEVGMGGHLLRGELSYLHSVATEEYPLVERPALGAAVREVATSLVAHPRFDYAVADDPVPFVQDGVNLVRTWLGDRSATAEAGDDATEPTGSTPTIDRPATEPTEPAQTDGGPTGPQSDSSDGGTR</sequence>
<dbReference type="PROSITE" id="PS50975">
    <property type="entry name" value="ATP_GRASP"/>
    <property type="match status" value="1"/>
</dbReference>
<proteinExistence type="predicted"/>
<dbReference type="RefSeq" id="WP_076146944.1">
    <property type="nucleotide sequence ID" value="NZ_LWLN01000001.1"/>
</dbReference>
<dbReference type="EMBL" id="LWLN01000001">
    <property type="protein sequence ID" value="OLZ41893.1"/>
    <property type="molecule type" value="Genomic_DNA"/>
</dbReference>
<reference evidence="5" key="1">
    <citation type="submission" date="2016-04" db="EMBL/GenBank/DDBJ databases">
        <authorList>
            <person name="Chen S.-C."/>
            <person name="Lai M.-C."/>
        </authorList>
    </citation>
    <scope>NUCLEOTIDE SEQUENCE [LARGE SCALE GENOMIC DNA]</scope>
    <source>
        <strain evidence="5">AB14</strain>
    </source>
</reference>
<dbReference type="SUPFAM" id="SSF56059">
    <property type="entry name" value="Glutathione synthetase ATP-binding domain-like"/>
    <property type="match status" value="1"/>
</dbReference>
<dbReference type="GO" id="GO:0016874">
    <property type="term" value="F:ligase activity"/>
    <property type="evidence" value="ECO:0007669"/>
    <property type="project" value="UniProtKB-KW"/>
</dbReference>
<evidence type="ECO:0000313" key="4">
    <source>
        <dbReference type="EMBL" id="OLZ41893.1"/>
    </source>
</evidence>
<dbReference type="STRING" id="301967.A6E15_13280"/>
<dbReference type="Proteomes" id="UP000189370">
    <property type="component" value="Unassembled WGS sequence"/>
</dbReference>
<evidence type="ECO:0000259" key="3">
    <source>
        <dbReference type="PROSITE" id="PS50975"/>
    </source>
</evidence>
<keyword evidence="5" id="KW-1185">Reference proteome</keyword>
<keyword evidence="4" id="KW-0436">Ligase</keyword>